<evidence type="ECO:0000313" key="8">
    <source>
        <dbReference type="Proteomes" id="UP000268321"/>
    </source>
</evidence>
<comment type="subcellular location">
    <subcellularLocation>
        <location evidence="2">Mitochondrion inner membrane</location>
        <topology evidence="2">Single-pass membrane protein</topology>
        <orientation evidence="2">Intermembrane side</orientation>
    </subcellularLocation>
</comment>
<dbReference type="Proteomes" id="UP000268321">
    <property type="component" value="Unassembled WGS sequence"/>
</dbReference>
<dbReference type="SUPFAM" id="SSF110111">
    <property type="entry name" value="Ctag/Cox11"/>
    <property type="match status" value="1"/>
</dbReference>
<evidence type="ECO:0000256" key="3">
    <source>
        <dbReference type="ARBA" id="ARBA00022692"/>
    </source>
</evidence>
<dbReference type="GO" id="GO:0005743">
    <property type="term" value="C:mitochondrial inner membrane"/>
    <property type="evidence" value="ECO:0007669"/>
    <property type="project" value="UniProtKB-SubCell"/>
</dbReference>
<dbReference type="AlphaFoldDB" id="A0A4P9ZHX3"/>
<dbReference type="NCBIfam" id="NF003465">
    <property type="entry name" value="PRK05089.1"/>
    <property type="match status" value="1"/>
</dbReference>
<proteinExistence type="inferred from homology"/>
<evidence type="ECO:0000256" key="5">
    <source>
        <dbReference type="ARBA" id="ARBA00023136"/>
    </source>
</evidence>
<dbReference type="Gene3D" id="2.60.370.10">
    <property type="entry name" value="Ctag/Cox11"/>
    <property type="match status" value="1"/>
</dbReference>
<dbReference type="PANTHER" id="PTHR21320:SF3">
    <property type="entry name" value="CYTOCHROME C OXIDASE ASSEMBLY PROTEIN COX11, MITOCHONDRIAL-RELATED"/>
    <property type="match status" value="1"/>
</dbReference>
<comment type="function">
    <text evidence="1">Exerts its effect at some terminal stage of cytochrome c oxidase synthesis, probably by being involved in the insertion of the copper B into subunit I.</text>
</comment>
<dbReference type="GO" id="GO:0005507">
    <property type="term" value="F:copper ion binding"/>
    <property type="evidence" value="ECO:0007669"/>
    <property type="project" value="InterPro"/>
</dbReference>
<dbReference type="InterPro" id="IPR023471">
    <property type="entry name" value="CtaG/Cox11_dom_sf"/>
</dbReference>
<keyword evidence="8" id="KW-1185">Reference proteome</keyword>
<dbReference type="PANTHER" id="PTHR21320">
    <property type="entry name" value="CYTOCHROME C OXIDASE ASSEMBLY PROTEIN COX11-RELATED"/>
    <property type="match status" value="1"/>
</dbReference>
<evidence type="ECO:0000313" key="7">
    <source>
        <dbReference type="EMBL" id="RKP31921.1"/>
    </source>
</evidence>
<evidence type="ECO:0000256" key="6">
    <source>
        <dbReference type="SAM" id="Phobius"/>
    </source>
</evidence>
<dbReference type="HAMAP" id="MF_00155">
    <property type="entry name" value="CtaG"/>
    <property type="match status" value="1"/>
</dbReference>
<dbReference type="InterPro" id="IPR007533">
    <property type="entry name" value="Cyt_c_oxidase_assmbl_CtaG"/>
</dbReference>
<sequence length="253" mass="28734">MRVKWKQLDQVFFRDPKTINCGRRTFRSGRTASQEQPSINNQYKRLQESRDAAMKLRNHSTAYYAGSVIMLFTGLSCVAVPFYRYLCKRTGWGGVPITDSRIFTPDKVIPLEANKRIRVSFTCQASGVLPWKFTPLQKEVYVVPGETALVFYKAKNLSKEDITGMATYSVSPDHVAPYFNKIQCFCFEEQRLAAGEEVHMPVFFFLDPEFAKEAAMRNIDDVVLNYSFFKASNLGEGLYPVPFATHASRSAAA</sequence>
<evidence type="ECO:0000256" key="2">
    <source>
        <dbReference type="ARBA" id="ARBA00004243"/>
    </source>
</evidence>
<dbReference type="Pfam" id="PF04442">
    <property type="entry name" value="CtaG_Cox11"/>
    <property type="match status" value="1"/>
</dbReference>
<keyword evidence="3 6" id="KW-0812">Transmembrane</keyword>
<organism evidence="7 8">
    <name type="scientific">Metschnikowia bicuspidata</name>
    <dbReference type="NCBI Taxonomy" id="27322"/>
    <lineage>
        <taxon>Eukaryota</taxon>
        <taxon>Fungi</taxon>
        <taxon>Dikarya</taxon>
        <taxon>Ascomycota</taxon>
        <taxon>Saccharomycotina</taxon>
        <taxon>Pichiomycetes</taxon>
        <taxon>Metschnikowiaceae</taxon>
        <taxon>Metschnikowia</taxon>
    </lineage>
</organism>
<keyword evidence="5 6" id="KW-0472">Membrane</keyword>
<dbReference type="OrthoDB" id="1704689at2759"/>
<reference evidence="8" key="1">
    <citation type="journal article" date="2018" name="Nat. Microbiol.">
        <title>Leveraging single-cell genomics to expand the fungal tree of life.</title>
        <authorList>
            <person name="Ahrendt S.R."/>
            <person name="Quandt C.A."/>
            <person name="Ciobanu D."/>
            <person name="Clum A."/>
            <person name="Salamov A."/>
            <person name="Andreopoulos B."/>
            <person name="Cheng J.F."/>
            <person name="Woyke T."/>
            <person name="Pelin A."/>
            <person name="Henrissat B."/>
            <person name="Reynolds N.K."/>
            <person name="Benny G.L."/>
            <person name="Smith M.E."/>
            <person name="James T.Y."/>
            <person name="Grigoriev I.V."/>
        </authorList>
    </citation>
    <scope>NUCLEOTIDE SEQUENCE [LARGE SCALE GENOMIC DNA]</scope>
    <source>
        <strain evidence="8">Baker2002</strain>
    </source>
</reference>
<keyword evidence="4 6" id="KW-1133">Transmembrane helix</keyword>
<dbReference type="FunFam" id="2.60.370.10:FF:000001">
    <property type="entry name" value="COX11 cytochrome c oxidase assembly homolog"/>
    <property type="match status" value="1"/>
</dbReference>
<accession>A0A4P9ZHX3</accession>
<evidence type="ECO:0000256" key="1">
    <source>
        <dbReference type="ARBA" id="ARBA00004007"/>
    </source>
</evidence>
<gene>
    <name evidence="7" type="ORF">METBISCDRAFT_13137</name>
</gene>
<name>A0A4P9ZHX3_9ASCO</name>
<feature type="transmembrane region" description="Helical" evidence="6">
    <location>
        <begin position="62"/>
        <end position="83"/>
    </location>
</feature>
<dbReference type="EMBL" id="ML004436">
    <property type="protein sequence ID" value="RKP31921.1"/>
    <property type="molecule type" value="Genomic_DNA"/>
</dbReference>
<evidence type="ECO:0000256" key="4">
    <source>
        <dbReference type="ARBA" id="ARBA00022989"/>
    </source>
</evidence>
<dbReference type="GO" id="GO:0005759">
    <property type="term" value="C:mitochondrial matrix"/>
    <property type="evidence" value="ECO:0007669"/>
    <property type="project" value="UniProtKB-ARBA"/>
</dbReference>
<protein>
    <submittedName>
        <fullName evidence="7">Uncharacterized protein</fullName>
    </submittedName>
</protein>